<dbReference type="Gene3D" id="2.60.120.200">
    <property type="match status" value="1"/>
</dbReference>
<dbReference type="InterPro" id="IPR050546">
    <property type="entry name" value="Glycosyl_Hydrlase_16"/>
</dbReference>
<dbReference type="CDD" id="cd02181">
    <property type="entry name" value="GH16_fungal_Lam16A_glucanase"/>
    <property type="match status" value="1"/>
</dbReference>
<dbReference type="GO" id="GO:0009251">
    <property type="term" value="P:glucan catabolic process"/>
    <property type="evidence" value="ECO:0007669"/>
    <property type="project" value="TreeGrafter"/>
</dbReference>
<sequence length="269" mass="28617">MDACNNYVTQAQAQSLGLATVSGSNFILRADHTTTLSPSGPGRNSFRIISNKKYATHVSVFNVQHMPQGCGTWPAIWELGDNWPYGGEVDIVEGVNDQVPNTSSLHTSPGCTVPASRSETGIATGLDCNAFANSNAGCGVQTSAPDNYGPAFNNNGGGWYAMERTPTFIKIWFWPRNAGNVPSDVRNGGGSVNTGAWGTPTGYFPNNACDISSKFTPSNIIINLTFCGDWAGSVYGSSGCPGTCDDFVNNNPGAFANAHFEFEWVKVYQ</sequence>
<dbReference type="EMBL" id="WTXG01000021">
    <property type="protein sequence ID" value="KAI0299702.1"/>
    <property type="molecule type" value="Genomic_DNA"/>
</dbReference>
<accession>A0AAD4M2M9</accession>
<evidence type="ECO:0000259" key="1">
    <source>
        <dbReference type="PROSITE" id="PS51762"/>
    </source>
</evidence>
<dbReference type="SUPFAM" id="SSF49899">
    <property type="entry name" value="Concanavalin A-like lectins/glucanases"/>
    <property type="match status" value="1"/>
</dbReference>
<dbReference type="AlphaFoldDB" id="A0AAD4M2M9"/>
<comment type="caution">
    <text evidence="2">The sequence shown here is derived from an EMBL/GenBank/DDBJ whole genome shotgun (WGS) entry which is preliminary data.</text>
</comment>
<gene>
    <name evidence="2" type="ORF">B0F90DRAFT_1917916</name>
</gene>
<evidence type="ECO:0000313" key="3">
    <source>
        <dbReference type="Proteomes" id="UP001203297"/>
    </source>
</evidence>
<organism evidence="2 3">
    <name type="scientific">Multifurca ochricompacta</name>
    <dbReference type="NCBI Taxonomy" id="376703"/>
    <lineage>
        <taxon>Eukaryota</taxon>
        <taxon>Fungi</taxon>
        <taxon>Dikarya</taxon>
        <taxon>Basidiomycota</taxon>
        <taxon>Agaricomycotina</taxon>
        <taxon>Agaricomycetes</taxon>
        <taxon>Russulales</taxon>
        <taxon>Russulaceae</taxon>
        <taxon>Multifurca</taxon>
    </lineage>
</organism>
<protein>
    <submittedName>
        <fullName evidence="2">Endo-beta-glucanase</fullName>
    </submittedName>
</protein>
<dbReference type="InterPro" id="IPR000757">
    <property type="entry name" value="Beta-glucanase-like"/>
</dbReference>
<keyword evidence="3" id="KW-1185">Reference proteome</keyword>
<dbReference type="GO" id="GO:0004553">
    <property type="term" value="F:hydrolase activity, hydrolyzing O-glycosyl compounds"/>
    <property type="evidence" value="ECO:0007669"/>
    <property type="project" value="InterPro"/>
</dbReference>
<dbReference type="PANTHER" id="PTHR10963:SF24">
    <property type="entry name" value="GLYCOSIDASE C21B10.07-RELATED"/>
    <property type="match status" value="1"/>
</dbReference>
<dbReference type="InterPro" id="IPR013320">
    <property type="entry name" value="ConA-like_dom_sf"/>
</dbReference>
<dbReference type="PROSITE" id="PS51762">
    <property type="entry name" value="GH16_2"/>
    <property type="match status" value="1"/>
</dbReference>
<evidence type="ECO:0000313" key="2">
    <source>
        <dbReference type="EMBL" id="KAI0299702.1"/>
    </source>
</evidence>
<reference evidence="2" key="1">
    <citation type="journal article" date="2022" name="New Phytol.">
        <title>Evolutionary transition to the ectomycorrhizal habit in the genomes of a hyperdiverse lineage of mushroom-forming fungi.</title>
        <authorList>
            <person name="Looney B."/>
            <person name="Miyauchi S."/>
            <person name="Morin E."/>
            <person name="Drula E."/>
            <person name="Courty P.E."/>
            <person name="Kohler A."/>
            <person name="Kuo A."/>
            <person name="LaButti K."/>
            <person name="Pangilinan J."/>
            <person name="Lipzen A."/>
            <person name="Riley R."/>
            <person name="Andreopoulos W."/>
            <person name="He G."/>
            <person name="Johnson J."/>
            <person name="Nolan M."/>
            <person name="Tritt A."/>
            <person name="Barry K.W."/>
            <person name="Grigoriev I.V."/>
            <person name="Nagy L.G."/>
            <person name="Hibbett D."/>
            <person name="Henrissat B."/>
            <person name="Matheny P.B."/>
            <person name="Labbe J."/>
            <person name="Martin F.M."/>
        </authorList>
    </citation>
    <scope>NUCLEOTIDE SEQUENCE</scope>
    <source>
        <strain evidence="2">BPL690</strain>
    </source>
</reference>
<feature type="domain" description="GH16" evidence="1">
    <location>
        <begin position="1"/>
        <end position="269"/>
    </location>
</feature>
<dbReference type="Proteomes" id="UP001203297">
    <property type="component" value="Unassembled WGS sequence"/>
</dbReference>
<proteinExistence type="predicted"/>
<dbReference type="Pfam" id="PF26113">
    <property type="entry name" value="GH16_XgeA"/>
    <property type="match status" value="1"/>
</dbReference>
<dbReference type="PANTHER" id="PTHR10963">
    <property type="entry name" value="GLYCOSYL HYDROLASE-RELATED"/>
    <property type="match status" value="1"/>
</dbReference>
<name>A0AAD4M2M9_9AGAM</name>